<reference evidence="1 2" key="1">
    <citation type="submission" date="2019-07" db="EMBL/GenBank/DDBJ databases">
        <title>Insights of Desulfuromonas acetexigens electromicrobiology.</title>
        <authorList>
            <person name="Katuri K."/>
            <person name="Sapireddy V."/>
            <person name="Shaw D.R."/>
            <person name="Saikaly P."/>
        </authorList>
    </citation>
    <scope>NUCLEOTIDE SEQUENCE [LARGE SCALE GENOMIC DNA]</scope>
    <source>
        <strain evidence="1 2">2873</strain>
    </source>
</reference>
<dbReference type="Proteomes" id="UP000317155">
    <property type="component" value="Unassembled WGS sequence"/>
</dbReference>
<organism evidence="1 2">
    <name type="scientific">Trichloromonas acetexigens</name>
    <dbReference type="NCBI Taxonomy" id="38815"/>
    <lineage>
        <taxon>Bacteria</taxon>
        <taxon>Pseudomonadati</taxon>
        <taxon>Thermodesulfobacteriota</taxon>
        <taxon>Desulfuromonadia</taxon>
        <taxon>Desulfuromonadales</taxon>
        <taxon>Trichloromonadaceae</taxon>
        <taxon>Trichloromonas</taxon>
    </lineage>
</organism>
<protein>
    <submittedName>
        <fullName evidence="1">Uncharacterized protein</fullName>
    </submittedName>
</protein>
<dbReference type="RefSeq" id="WP_092057917.1">
    <property type="nucleotide sequence ID" value="NZ_FOJJ01000038.1"/>
</dbReference>
<evidence type="ECO:0000313" key="2">
    <source>
        <dbReference type="Proteomes" id="UP000317155"/>
    </source>
</evidence>
<comment type="caution">
    <text evidence="1">The sequence shown here is derived from an EMBL/GenBank/DDBJ whole genome shotgun (WGS) entry which is preliminary data.</text>
</comment>
<dbReference type="AlphaFoldDB" id="A0A550JDB5"/>
<gene>
    <name evidence="1" type="ORF">FL622_09785</name>
</gene>
<keyword evidence="2" id="KW-1185">Reference proteome</keyword>
<accession>A0A550JDB5</accession>
<name>A0A550JDB5_9BACT</name>
<dbReference type="EMBL" id="VJVV01000006">
    <property type="protein sequence ID" value="TRO81189.1"/>
    <property type="molecule type" value="Genomic_DNA"/>
</dbReference>
<sequence length="154" mass="17062">MQYHPLRPLLILGCGLCMALVAYVGQAGNGPGRFSLMSERSGGVSIRQLLVDPWSLDYRLVTPPLDDEEFDEEMDPDPELVLYLDGPDLLVGENVEVFFRVLGPRGNEIRALGLSLLGGYGANLFLENTGTYNISVRVESPLGRFTDSFDYRHP</sequence>
<proteinExistence type="predicted"/>
<evidence type="ECO:0000313" key="1">
    <source>
        <dbReference type="EMBL" id="TRO81189.1"/>
    </source>
</evidence>